<dbReference type="PANTHER" id="PTHR10381">
    <property type="entry name" value="ATP-DEPENDENT CLP PROTEASE PROTEOLYTIC SUBUNIT"/>
    <property type="match status" value="1"/>
</dbReference>
<evidence type="ECO:0000313" key="4">
    <source>
        <dbReference type="EMBL" id="HAF8571071.1"/>
    </source>
</evidence>
<sequence>MSPGWAVSRLRSRAVIKAYEAAIPTRTHKIKRENRNANQLNQIAGKSLREQARWFDNNHDLVVGALDKMEERVIGAKGIIVEPQPLTVAGTLNNALAEQIRARWAEWSVSPDVTGQYTRPVLERLLLRTWLRDGEVFSQMVAGKMPGLEPVAGVPFWLEAMEPDYVPMEQTDSTNNLIQGIYFNDWQRPKSYIVCKSWPGFATAMVATKLIDAENMLHLKFTRRLNQARGVTLLAPVIIRLLDLKEYEDSERLAARISAAFAMFIRRSDAMVQDGDAPDYADKDRDLDIEPGTILKDLLPGEDIGTIKSDRPNANLDGMACSMASAIAMVGNPIIMPENAMMMIHKPRGVAGGEAEDIREYADLLDKIESVIIPIYTEKTGKTPEDIAAMLAKETWMSGAECVSEGFADKLIQPVKAMACIHSKRVEEFEHMPQSIKGMIIAPQGNAGAQPQPQAKAPESQIQSQAQSLVTVDENAIRARLQEEQRNRITGIQNVFSLSGDRYASLMAKCIADVDCSLEMAKDRLLAEMAKGITPTNQLNGPQNRAEFHAGMYTGNGNITGDAVRAAVMARAGYEEAQKDNPYNCMTLRELARISLVARGTGVSSMNPMQMIGMAFTHSTSDFGNILLDVANKSILQGWQEAPETFDVWTKKGQLSDFRIVHRVGMGGFSSLRQVREGAEYKYVTTGDKQATIALATYGELFSITRQAIINDDMNMLTDVPMKLGRAAKATIADLVYDVLISNQKLSSDNVALFDKTKHANVLEKAVMDVASLDKARQLMRMQKEGDRHLNIRPAFVLVPTAMESVSNQVIKSVSVKGADINAGIINPVKDFATVIAEPRLDDASQSTFYLTAAKGSDTVEVAYLNGVDEPYIDQQEGFTVDGVTTKVRIDAGVAPVDYRGMVKCTV</sequence>
<accession>A0A754E6Q2</accession>
<dbReference type="CDD" id="cd07016">
    <property type="entry name" value="S14_ClpP_1"/>
    <property type="match status" value="1"/>
</dbReference>
<dbReference type="GO" id="GO:0004252">
    <property type="term" value="F:serine-type endopeptidase activity"/>
    <property type="evidence" value="ECO:0007669"/>
    <property type="project" value="TreeGrafter"/>
</dbReference>
<keyword evidence="3" id="KW-0720">Serine protease</keyword>
<dbReference type="GO" id="GO:0009368">
    <property type="term" value="C:endopeptidase Clp complex"/>
    <property type="evidence" value="ECO:0007669"/>
    <property type="project" value="TreeGrafter"/>
</dbReference>
<dbReference type="GO" id="GO:0019068">
    <property type="term" value="P:virion assembly"/>
    <property type="evidence" value="ECO:0007669"/>
    <property type="project" value="InterPro"/>
</dbReference>
<dbReference type="Pfam" id="PF05136">
    <property type="entry name" value="Phage_portal_2"/>
    <property type="match status" value="1"/>
</dbReference>
<gene>
    <name evidence="4" type="ORF">G5U71_004410</name>
</gene>
<proteinExistence type="predicted"/>
<keyword evidence="1" id="KW-0645">Protease</keyword>
<dbReference type="Pfam" id="PF25209">
    <property type="entry name" value="Phage_capsid_4"/>
    <property type="match status" value="1"/>
</dbReference>
<reference evidence="4" key="1">
    <citation type="journal article" date="2018" name="Genome Biol.">
        <title>SKESA: strategic k-mer extension for scrupulous assemblies.</title>
        <authorList>
            <person name="Souvorov A."/>
            <person name="Agarwala R."/>
            <person name="Lipman D.J."/>
        </authorList>
    </citation>
    <scope>NUCLEOTIDE SEQUENCE</scope>
    <source>
        <strain evidence="4">MA.8261/94</strain>
    </source>
</reference>
<evidence type="ECO:0000256" key="2">
    <source>
        <dbReference type="ARBA" id="ARBA00022801"/>
    </source>
</evidence>
<dbReference type="GO" id="GO:0006515">
    <property type="term" value="P:protein quality control for misfolded or incompletely synthesized proteins"/>
    <property type="evidence" value="ECO:0007669"/>
    <property type="project" value="TreeGrafter"/>
</dbReference>
<dbReference type="AlphaFoldDB" id="A0A754E6Q2"/>
<dbReference type="EMBL" id="DAAWNA010000026">
    <property type="protein sequence ID" value="HAF8571071.1"/>
    <property type="molecule type" value="Genomic_DNA"/>
</dbReference>
<dbReference type="InterPro" id="IPR029045">
    <property type="entry name" value="ClpP/crotonase-like_dom_sf"/>
</dbReference>
<dbReference type="PANTHER" id="PTHR10381:SF70">
    <property type="entry name" value="ATP-DEPENDENT CLP PROTEASE PROTEOLYTIC SUBUNIT"/>
    <property type="match status" value="1"/>
</dbReference>
<dbReference type="GO" id="GO:0005198">
    <property type="term" value="F:structural molecule activity"/>
    <property type="evidence" value="ECO:0007669"/>
    <property type="project" value="InterPro"/>
</dbReference>
<dbReference type="NCBIfam" id="NF045542">
    <property type="entry name" value="Clp_rel_HeadMat"/>
    <property type="match status" value="1"/>
</dbReference>
<dbReference type="Gene3D" id="3.90.226.10">
    <property type="entry name" value="2-enoyl-CoA Hydratase, Chain A, domain 1"/>
    <property type="match status" value="1"/>
</dbReference>
<dbReference type="GO" id="GO:0051117">
    <property type="term" value="F:ATPase binding"/>
    <property type="evidence" value="ECO:0007669"/>
    <property type="project" value="TreeGrafter"/>
</dbReference>
<comment type="caution">
    <text evidence="4">The sequence shown here is derived from an EMBL/GenBank/DDBJ whole genome shotgun (WGS) entry which is preliminary data.</text>
</comment>
<name>A0A754E6Q2_SALER</name>
<organism evidence="4">
    <name type="scientific">Salmonella enterica</name>
    <name type="common">Salmonella choleraesuis</name>
    <dbReference type="NCBI Taxonomy" id="28901"/>
    <lineage>
        <taxon>Bacteria</taxon>
        <taxon>Pseudomonadati</taxon>
        <taxon>Pseudomonadota</taxon>
        <taxon>Gammaproteobacteria</taxon>
        <taxon>Enterobacterales</taxon>
        <taxon>Enterobacteriaceae</taxon>
        <taxon>Salmonella</taxon>
    </lineage>
</organism>
<evidence type="ECO:0000256" key="1">
    <source>
        <dbReference type="ARBA" id="ARBA00022670"/>
    </source>
</evidence>
<evidence type="ECO:0000256" key="3">
    <source>
        <dbReference type="ARBA" id="ARBA00022825"/>
    </source>
</evidence>
<dbReference type="GO" id="GO:0004176">
    <property type="term" value="F:ATP-dependent peptidase activity"/>
    <property type="evidence" value="ECO:0007669"/>
    <property type="project" value="TreeGrafter"/>
</dbReference>
<dbReference type="InterPro" id="IPR023562">
    <property type="entry name" value="ClpP/TepA"/>
</dbReference>
<dbReference type="NCBIfam" id="TIGR01539">
    <property type="entry name" value="portal_lambda"/>
    <property type="match status" value="1"/>
</dbReference>
<reference evidence="4" key="2">
    <citation type="submission" date="2020-02" db="EMBL/GenBank/DDBJ databases">
        <authorList>
            <consortium name="NCBI Pathogen Detection Project"/>
        </authorList>
    </citation>
    <scope>NUCLEOTIDE SEQUENCE</scope>
    <source>
        <strain evidence="4">MA.8261/94</strain>
    </source>
</reference>
<dbReference type="SUPFAM" id="SSF52096">
    <property type="entry name" value="ClpP/crotonase"/>
    <property type="match status" value="1"/>
</dbReference>
<protein>
    <submittedName>
        <fullName evidence="4">Phage portal protein</fullName>
    </submittedName>
</protein>
<dbReference type="InterPro" id="IPR006429">
    <property type="entry name" value="Phage_lambda_portal"/>
</dbReference>
<keyword evidence="2" id="KW-0378">Hydrolase</keyword>
<dbReference type="NCBIfam" id="NF045540">
    <property type="entry name" value="scaf_prot_MCP1"/>
    <property type="match status" value="1"/>
</dbReference>